<organism evidence="5 6">
    <name type="scientific">Eumeta variegata</name>
    <name type="common">Bagworm moth</name>
    <name type="synonym">Eumeta japonica</name>
    <dbReference type="NCBI Taxonomy" id="151549"/>
    <lineage>
        <taxon>Eukaryota</taxon>
        <taxon>Metazoa</taxon>
        <taxon>Ecdysozoa</taxon>
        <taxon>Arthropoda</taxon>
        <taxon>Hexapoda</taxon>
        <taxon>Insecta</taxon>
        <taxon>Pterygota</taxon>
        <taxon>Neoptera</taxon>
        <taxon>Endopterygota</taxon>
        <taxon>Lepidoptera</taxon>
        <taxon>Glossata</taxon>
        <taxon>Ditrysia</taxon>
        <taxon>Tineoidea</taxon>
        <taxon>Psychidae</taxon>
        <taxon>Oiketicinae</taxon>
        <taxon>Eumeta</taxon>
    </lineage>
</organism>
<feature type="domain" description="N-acetyltransferase" evidence="4">
    <location>
        <begin position="162"/>
        <end position="311"/>
    </location>
</feature>
<comment type="similarity">
    <text evidence="1">Belongs to the acetyltransferase family.</text>
</comment>
<keyword evidence="6" id="KW-1185">Reference proteome</keyword>
<evidence type="ECO:0000256" key="2">
    <source>
        <dbReference type="ARBA" id="ARBA00022679"/>
    </source>
</evidence>
<sequence length="323" mass="36122">MLSYSMHGFRKAQPCLYCISSLVSEVQLGFSKGLSMKHGAFFSNRSSRETVFSIIFTTVSDCNQATTRLRRVIPVWSSKTTSEHTPGVAVKKIAYAALHTSPCDRCYGWPLTRARAARVLRQAFYVDDLLWSTDALDDACTLQNELVALRERGGLELRKWASNYPELVTGELADFEEMPNGPKITVTVLERDGFDSDPPAFKCKVAELQNSAAVVSEKQQIVGYALYFPTYSTWEGRTMMLEDLYVSPAGRKKGIGAKLFDSVAQEAVGEGCSRLDFHVLEWNDARAFYERRGAINLTATERWCYYRLTGQALIDIASATSVH</sequence>
<evidence type="ECO:0000256" key="3">
    <source>
        <dbReference type="ARBA" id="ARBA00023315"/>
    </source>
</evidence>
<name>A0A4C1X7X6_EUMVA</name>
<comment type="caution">
    <text evidence="5">The sequence shown here is derived from an EMBL/GenBank/DDBJ whole genome shotgun (WGS) entry which is preliminary data.</text>
</comment>
<dbReference type="STRING" id="151549.A0A4C1X7X6"/>
<evidence type="ECO:0000313" key="5">
    <source>
        <dbReference type="EMBL" id="GBP58459.1"/>
    </source>
</evidence>
<dbReference type="InterPro" id="IPR016181">
    <property type="entry name" value="Acyl_CoA_acyltransferase"/>
</dbReference>
<dbReference type="CDD" id="cd04301">
    <property type="entry name" value="NAT_SF"/>
    <property type="match status" value="1"/>
</dbReference>
<evidence type="ECO:0000256" key="1">
    <source>
        <dbReference type="ARBA" id="ARBA00008694"/>
    </source>
</evidence>
<dbReference type="SUPFAM" id="SSF55729">
    <property type="entry name" value="Acyl-CoA N-acyltransferases (Nat)"/>
    <property type="match status" value="1"/>
</dbReference>
<dbReference type="OrthoDB" id="7305308at2759"/>
<evidence type="ECO:0000313" key="6">
    <source>
        <dbReference type="Proteomes" id="UP000299102"/>
    </source>
</evidence>
<dbReference type="GO" id="GO:0008080">
    <property type="term" value="F:N-acetyltransferase activity"/>
    <property type="evidence" value="ECO:0007669"/>
    <property type="project" value="UniProtKB-ARBA"/>
</dbReference>
<dbReference type="InterPro" id="IPR051016">
    <property type="entry name" value="Diverse_Substrate_AcTransf"/>
</dbReference>
<evidence type="ECO:0000259" key="4">
    <source>
        <dbReference type="PROSITE" id="PS51186"/>
    </source>
</evidence>
<accession>A0A4C1X7X6</accession>
<keyword evidence="2" id="KW-0808">Transferase</keyword>
<dbReference type="Gene3D" id="3.40.630.30">
    <property type="match status" value="1"/>
</dbReference>
<proteinExistence type="inferred from homology"/>
<gene>
    <name evidence="5" type="ORF">EVAR_36931_1</name>
</gene>
<dbReference type="AlphaFoldDB" id="A0A4C1X7X6"/>
<dbReference type="PANTHER" id="PTHR10545:SF29">
    <property type="entry name" value="GH14572P-RELATED"/>
    <property type="match status" value="1"/>
</dbReference>
<dbReference type="PROSITE" id="PS51186">
    <property type="entry name" value="GNAT"/>
    <property type="match status" value="1"/>
</dbReference>
<dbReference type="EMBL" id="BGZK01000735">
    <property type="protein sequence ID" value="GBP58459.1"/>
    <property type="molecule type" value="Genomic_DNA"/>
</dbReference>
<dbReference type="InterPro" id="IPR000182">
    <property type="entry name" value="GNAT_dom"/>
</dbReference>
<reference evidence="5 6" key="1">
    <citation type="journal article" date="2019" name="Commun. Biol.">
        <title>The bagworm genome reveals a unique fibroin gene that provides high tensile strength.</title>
        <authorList>
            <person name="Kono N."/>
            <person name="Nakamura H."/>
            <person name="Ohtoshi R."/>
            <person name="Tomita M."/>
            <person name="Numata K."/>
            <person name="Arakawa K."/>
        </authorList>
    </citation>
    <scope>NUCLEOTIDE SEQUENCE [LARGE SCALE GENOMIC DNA]</scope>
</reference>
<dbReference type="FunFam" id="3.40.630.30:FF:000064">
    <property type="entry name" value="GNAT family acetyltransferase"/>
    <property type="match status" value="1"/>
</dbReference>
<keyword evidence="3" id="KW-0012">Acyltransferase</keyword>
<dbReference type="Proteomes" id="UP000299102">
    <property type="component" value="Unassembled WGS sequence"/>
</dbReference>
<dbReference type="PANTHER" id="PTHR10545">
    <property type="entry name" value="DIAMINE N-ACETYLTRANSFERASE"/>
    <property type="match status" value="1"/>
</dbReference>
<dbReference type="Pfam" id="PF00583">
    <property type="entry name" value="Acetyltransf_1"/>
    <property type="match status" value="1"/>
</dbReference>
<protein>
    <recommendedName>
        <fullName evidence="4">N-acetyltransferase domain-containing protein</fullName>
    </recommendedName>
</protein>